<dbReference type="InterPro" id="IPR036388">
    <property type="entry name" value="WH-like_DNA-bd_sf"/>
</dbReference>
<dbReference type="RefSeq" id="WP_346025817.1">
    <property type="nucleotide sequence ID" value="NZ_BAAACO010000001.1"/>
</dbReference>
<accession>A0ABN1LJH0</accession>
<dbReference type="EMBL" id="BAAACO010000001">
    <property type="protein sequence ID" value="GAA0856812.1"/>
    <property type="molecule type" value="Genomic_DNA"/>
</dbReference>
<evidence type="ECO:0000313" key="2">
    <source>
        <dbReference type="EMBL" id="GAA0856812.1"/>
    </source>
</evidence>
<evidence type="ECO:0000256" key="1">
    <source>
        <dbReference type="SAM" id="MobiDB-lite"/>
    </source>
</evidence>
<gene>
    <name evidence="2" type="ORF">GCM10008916_07930</name>
</gene>
<keyword evidence="3" id="KW-1185">Reference proteome</keyword>
<reference evidence="2 3" key="1">
    <citation type="journal article" date="2019" name="Int. J. Syst. Evol. Microbiol.">
        <title>The Global Catalogue of Microorganisms (GCM) 10K type strain sequencing project: providing services to taxonomists for standard genome sequencing and annotation.</title>
        <authorList>
            <consortium name="The Broad Institute Genomics Platform"/>
            <consortium name="The Broad Institute Genome Sequencing Center for Infectious Disease"/>
            <person name="Wu L."/>
            <person name="Ma J."/>
        </authorList>
    </citation>
    <scope>NUCLEOTIDE SEQUENCE [LARGE SCALE GENOMIC DNA]</scope>
    <source>
        <strain evidence="2 3">JCM 6485</strain>
    </source>
</reference>
<protein>
    <submittedName>
        <fullName evidence="2">Uncharacterized protein</fullName>
    </submittedName>
</protein>
<proteinExistence type="predicted"/>
<evidence type="ECO:0000313" key="3">
    <source>
        <dbReference type="Proteomes" id="UP001501764"/>
    </source>
</evidence>
<organism evidence="2 3">
    <name type="scientific">Clostridium nitritogenes</name>
    <dbReference type="NCBI Taxonomy" id="83340"/>
    <lineage>
        <taxon>Bacteria</taxon>
        <taxon>Bacillati</taxon>
        <taxon>Bacillota</taxon>
        <taxon>Clostridia</taxon>
        <taxon>Eubacteriales</taxon>
        <taxon>Clostridiaceae</taxon>
        <taxon>Clostridium</taxon>
    </lineage>
</organism>
<feature type="compositionally biased region" description="Polar residues" evidence="1">
    <location>
        <begin position="151"/>
        <end position="162"/>
    </location>
</feature>
<sequence>MDKASKGFIKLDRAIFEHWIFQDAEKFRAFVDLIQLMRWKDEKLVIGNKVVDIPRGSYYTSELKLAERWGWSRNKTRDYLKLLENEGMITKKGTAKGTMLSLENYDLYQGEGTTKSTLKKQQDIYQDVQQKNHQEIHQENIEEYTEKGTTKRTTPSLGNSSFYQDEGTTKGISEKQQQVQQKVHQKNIKRYTKEEIKENKEVKEGEERKEVKENIPQLEPLSFPTPSCSKIYKLIGENGYRFFMNTDIKENNETISIKTKTSVDKTIIAQYIPRIDWQLNKRIEVS</sequence>
<dbReference type="Gene3D" id="1.10.10.10">
    <property type="entry name" value="Winged helix-like DNA-binding domain superfamily/Winged helix DNA-binding domain"/>
    <property type="match status" value="1"/>
</dbReference>
<comment type="caution">
    <text evidence="2">The sequence shown here is derived from an EMBL/GenBank/DDBJ whole genome shotgun (WGS) entry which is preliminary data.</text>
</comment>
<name>A0ABN1LJH0_9CLOT</name>
<dbReference type="Proteomes" id="UP001501764">
    <property type="component" value="Unassembled WGS sequence"/>
</dbReference>
<feature type="region of interest" description="Disordered" evidence="1">
    <location>
        <begin position="143"/>
        <end position="162"/>
    </location>
</feature>